<dbReference type="SUPFAM" id="SSF51338">
    <property type="entry name" value="Composite domain of metallo-dependent hydrolases"/>
    <property type="match status" value="1"/>
</dbReference>
<evidence type="ECO:0000313" key="2">
    <source>
        <dbReference type="EMBL" id="SNQ46462.1"/>
    </source>
</evidence>
<proteinExistence type="predicted"/>
<dbReference type="Gene3D" id="2.30.40.10">
    <property type="entry name" value="Urease, subunit C, domain 1"/>
    <property type="match status" value="1"/>
</dbReference>
<dbReference type="InterPro" id="IPR011059">
    <property type="entry name" value="Metal-dep_hydrolase_composite"/>
</dbReference>
<dbReference type="InterPro" id="IPR013108">
    <property type="entry name" value="Amidohydro_3"/>
</dbReference>
<organism evidence="2 3">
    <name type="scientific">Frankia canadensis</name>
    <dbReference type="NCBI Taxonomy" id="1836972"/>
    <lineage>
        <taxon>Bacteria</taxon>
        <taxon>Bacillati</taxon>
        <taxon>Actinomycetota</taxon>
        <taxon>Actinomycetes</taxon>
        <taxon>Frankiales</taxon>
        <taxon>Frankiaceae</taxon>
        <taxon>Frankia</taxon>
    </lineage>
</organism>
<sequence>MDIVVADELKTTFTNPLLVPDRADWEARARVWRDPRAVIGASDAGAHLDMLAFFSYSTALLQHGVREFGVIGLEEAVHLITDVPARLYGLRDRGRLAPGAIADIVVFDDATIARQPVETRFDLPGGAGRLYGEAGIGHVLVAGTEIVRDGAYTGDLGGRVLRSGRDTVTPALD</sequence>
<dbReference type="GO" id="GO:0016810">
    <property type="term" value="F:hydrolase activity, acting on carbon-nitrogen (but not peptide) bonds"/>
    <property type="evidence" value="ECO:0007669"/>
    <property type="project" value="InterPro"/>
</dbReference>
<feature type="domain" description="Amidohydrolase 3" evidence="1">
    <location>
        <begin position="27"/>
        <end position="118"/>
    </location>
</feature>
<dbReference type="RefSeq" id="WP_243407229.1">
    <property type="nucleotide sequence ID" value="NZ_FZMO01000046.1"/>
</dbReference>
<protein>
    <submittedName>
        <fullName evidence="2">Aminoacylase</fullName>
    </submittedName>
</protein>
<dbReference type="EMBL" id="FZMO01000046">
    <property type="protein sequence ID" value="SNQ46462.1"/>
    <property type="molecule type" value="Genomic_DNA"/>
</dbReference>
<dbReference type="Proteomes" id="UP000234331">
    <property type="component" value="Unassembled WGS sequence"/>
</dbReference>
<reference evidence="2 3" key="1">
    <citation type="submission" date="2017-06" db="EMBL/GenBank/DDBJ databases">
        <authorList>
            <person name="Kim H.J."/>
            <person name="Triplett B.A."/>
        </authorList>
    </citation>
    <scope>NUCLEOTIDE SEQUENCE [LARGE SCALE GENOMIC DNA]</scope>
    <source>
        <strain evidence="2">FRACA_ARgP5</strain>
    </source>
</reference>
<accession>A0A2I2KLB5</accession>
<evidence type="ECO:0000313" key="3">
    <source>
        <dbReference type="Proteomes" id="UP000234331"/>
    </source>
</evidence>
<gene>
    <name evidence="2" type="ORF">FRACA_140061</name>
</gene>
<evidence type="ECO:0000259" key="1">
    <source>
        <dbReference type="Pfam" id="PF07969"/>
    </source>
</evidence>
<dbReference type="AlphaFoldDB" id="A0A2I2KLB5"/>
<dbReference type="SUPFAM" id="SSF51556">
    <property type="entry name" value="Metallo-dependent hydrolases"/>
    <property type="match status" value="1"/>
</dbReference>
<dbReference type="InterPro" id="IPR032466">
    <property type="entry name" value="Metal_Hydrolase"/>
</dbReference>
<dbReference type="Pfam" id="PF07969">
    <property type="entry name" value="Amidohydro_3"/>
    <property type="match status" value="1"/>
</dbReference>
<keyword evidence="3" id="KW-1185">Reference proteome</keyword>
<dbReference type="Gene3D" id="3.20.20.140">
    <property type="entry name" value="Metal-dependent hydrolases"/>
    <property type="match status" value="1"/>
</dbReference>
<name>A0A2I2KLB5_9ACTN</name>